<organism evidence="1 2">
    <name type="scientific">Meloidogyne enterolobii</name>
    <name type="common">Root-knot nematode worm</name>
    <name type="synonym">Meloidogyne mayaguensis</name>
    <dbReference type="NCBI Taxonomy" id="390850"/>
    <lineage>
        <taxon>Eukaryota</taxon>
        <taxon>Metazoa</taxon>
        <taxon>Ecdysozoa</taxon>
        <taxon>Nematoda</taxon>
        <taxon>Chromadorea</taxon>
        <taxon>Rhabditida</taxon>
        <taxon>Tylenchina</taxon>
        <taxon>Tylenchomorpha</taxon>
        <taxon>Tylenchoidea</taxon>
        <taxon>Meloidogynidae</taxon>
        <taxon>Meloidogyninae</taxon>
        <taxon>Meloidogyne</taxon>
    </lineage>
</organism>
<dbReference type="EMBL" id="CAVMJV010000029">
    <property type="protein sequence ID" value="CAK5076163.1"/>
    <property type="molecule type" value="Genomic_DNA"/>
</dbReference>
<dbReference type="Proteomes" id="UP001497535">
    <property type="component" value="Unassembled WGS sequence"/>
</dbReference>
<protein>
    <submittedName>
        <fullName evidence="1">Uncharacterized protein</fullName>
    </submittedName>
</protein>
<name>A0ACB0ZCH6_MELEN</name>
<evidence type="ECO:0000313" key="1">
    <source>
        <dbReference type="EMBL" id="CAK5076163.1"/>
    </source>
</evidence>
<comment type="caution">
    <text evidence="1">The sequence shown here is derived from an EMBL/GenBank/DDBJ whole genome shotgun (WGS) entry which is preliminary data.</text>
</comment>
<accession>A0ACB0ZCH6</accession>
<gene>
    <name evidence="1" type="ORF">MENTE1834_LOCUS23020</name>
</gene>
<keyword evidence="2" id="KW-1185">Reference proteome</keyword>
<reference evidence="1" key="1">
    <citation type="submission" date="2023-11" db="EMBL/GenBank/DDBJ databases">
        <authorList>
            <person name="Poullet M."/>
        </authorList>
    </citation>
    <scope>NUCLEOTIDE SEQUENCE</scope>
    <source>
        <strain evidence="1">E1834</strain>
    </source>
</reference>
<sequence length="215" mass="21957">MDKTKKFNVLFLILLILLSNYADARKSGGGGFGSRGGAGSAARANPAPHPAPAGGFGGQPRPAAPHPGPVGGGGFAGGRPPPAAGAGPGHLGTGTGLGSASRGSSFKTALAGAAIGAVGGVLAFEAGFNLMFGELTLKICLLPGKAIIKSMDRPMHYDNKDYYFGQEYVKRGPDDHICSYDYQELMKQTAPPAETTVNATAEENNKALAQVIFLI</sequence>
<proteinExistence type="predicted"/>
<evidence type="ECO:0000313" key="2">
    <source>
        <dbReference type="Proteomes" id="UP001497535"/>
    </source>
</evidence>